<dbReference type="NCBIfam" id="TIGR00741">
    <property type="entry name" value="yfiA"/>
    <property type="match status" value="1"/>
</dbReference>
<evidence type="ECO:0000256" key="3">
    <source>
        <dbReference type="HAMAP-Rule" id="MF_00839"/>
    </source>
</evidence>
<dbReference type="Proteomes" id="UP000315217">
    <property type="component" value="Unassembled WGS sequence"/>
</dbReference>
<accession>A0A537LL18</accession>
<dbReference type="InterPro" id="IPR036567">
    <property type="entry name" value="RHF-like"/>
</dbReference>
<evidence type="ECO:0000256" key="2">
    <source>
        <dbReference type="ARBA" id="ARBA00022845"/>
    </source>
</evidence>
<dbReference type="GO" id="GO:0045900">
    <property type="term" value="P:negative regulation of translational elongation"/>
    <property type="evidence" value="ECO:0007669"/>
    <property type="project" value="TreeGrafter"/>
</dbReference>
<evidence type="ECO:0000259" key="4">
    <source>
        <dbReference type="Pfam" id="PF16321"/>
    </source>
</evidence>
<reference evidence="5 6" key="1">
    <citation type="journal article" date="2019" name="Nat. Microbiol.">
        <title>Mediterranean grassland soil C-N compound turnover is dependent on rainfall and depth, and is mediated by genomically divergent microorganisms.</title>
        <authorList>
            <person name="Diamond S."/>
            <person name="Andeer P.F."/>
            <person name="Li Z."/>
            <person name="Crits-Christoph A."/>
            <person name="Burstein D."/>
            <person name="Anantharaman K."/>
            <person name="Lane K.R."/>
            <person name="Thomas B.C."/>
            <person name="Pan C."/>
            <person name="Northen T.R."/>
            <person name="Banfield J.F."/>
        </authorList>
    </citation>
    <scope>NUCLEOTIDE SEQUENCE [LARGE SCALE GENOMIC DNA]</scope>
    <source>
        <strain evidence="5">NP_1</strain>
    </source>
</reference>
<gene>
    <name evidence="5" type="primary">raiA</name>
    <name evidence="3" type="synonym">hpf</name>
    <name evidence="5" type="ORF">E6G98_11635</name>
</gene>
<dbReference type="InterPro" id="IPR038416">
    <property type="entry name" value="Ribosom_S30AE_C_sf"/>
</dbReference>
<dbReference type="InterPro" id="IPR003489">
    <property type="entry name" value="RHF/RaiA"/>
</dbReference>
<protein>
    <recommendedName>
        <fullName evidence="3">Ribosome hibernation promoting factor</fullName>
        <shortName evidence="3">HPF</shortName>
    </recommendedName>
</protein>
<dbReference type="InterPro" id="IPR032528">
    <property type="entry name" value="Ribosom_S30AE_C"/>
</dbReference>
<evidence type="ECO:0000256" key="1">
    <source>
        <dbReference type="ARBA" id="ARBA00022490"/>
    </source>
</evidence>
<organism evidence="5 6">
    <name type="scientific">Candidatus Segetimicrobium genomatis</name>
    <dbReference type="NCBI Taxonomy" id="2569760"/>
    <lineage>
        <taxon>Bacteria</taxon>
        <taxon>Bacillati</taxon>
        <taxon>Candidatus Sysuimicrobiota</taxon>
        <taxon>Candidatus Sysuimicrobiia</taxon>
        <taxon>Candidatus Sysuimicrobiales</taxon>
        <taxon>Candidatus Segetimicrobiaceae</taxon>
        <taxon>Candidatus Segetimicrobium</taxon>
    </lineage>
</organism>
<comment type="subcellular location">
    <subcellularLocation>
        <location evidence="3">Cytoplasm</location>
    </subcellularLocation>
</comment>
<dbReference type="AlphaFoldDB" id="A0A537LL18"/>
<dbReference type="GO" id="GO:0022627">
    <property type="term" value="C:cytosolic small ribosomal subunit"/>
    <property type="evidence" value="ECO:0007669"/>
    <property type="project" value="TreeGrafter"/>
</dbReference>
<dbReference type="PANTHER" id="PTHR33231">
    <property type="entry name" value="30S RIBOSOMAL PROTEIN"/>
    <property type="match status" value="1"/>
</dbReference>
<comment type="function">
    <text evidence="3">Required for dimerization of active 70S ribosomes into 100S ribosomes in stationary phase; 100S ribosomes are translationally inactive and sometimes present during exponential growth.</text>
</comment>
<dbReference type="FunFam" id="3.30.505.50:FF:000001">
    <property type="entry name" value="Ribosome hibernation promoting factor"/>
    <property type="match status" value="1"/>
</dbReference>
<evidence type="ECO:0000313" key="5">
    <source>
        <dbReference type="EMBL" id="TMJ08696.1"/>
    </source>
</evidence>
<dbReference type="Pfam" id="PF16321">
    <property type="entry name" value="Ribosom_S30AE_C"/>
    <property type="match status" value="1"/>
</dbReference>
<dbReference type="EMBL" id="VBAI01000183">
    <property type="protein sequence ID" value="TMJ08696.1"/>
    <property type="molecule type" value="Genomic_DNA"/>
</dbReference>
<dbReference type="InterPro" id="IPR034694">
    <property type="entry name" value="HPF_long/plastid"/>
</dbReference>
<keyword evidence="1 3" id="KW-0963">Cytoplasm</keyword>
<evidence type="ECO:0000313" key="6">
    <source>
        <dbReference type="Proteomes" id="UP000315217"/>
    </source>
</evidence>
<dbReference type="GO" id="GO:0043024">
    <property type="term" value="F:ribosomal small subunit binding"/>
    <property type="evidence" value="ECO:0007669"/>
    <property type="project" value="TreeGrafter"/>
</dbReference>
<feature type="domain" description="Sigma 54 modulation/S30EA ribosomal protein C-terminal" evidence="4">
    <location>
        <begin position="140"/>
        <end position="191"/>
    </location>
</feature>
<proteinExistence type="inferred from homology"/>
<dbReference type="HAMAP" id="MF_00839">
    <property type="entry name" value="HPF"/>
    <property type="match status" value="1"/>
</dbReference>
<dbReference type="InterPro" id="IPR050574">
    <property type="entry name" value="HPF/YfiA_ribosome-assoc"/>
</dbReference>
<dbReference type="PANTHER" id="PTHR33231:SF1">
    <property type="entry name" value="30S RIBOSOMAL PROTEIN"/>
    <property type="match status" value="1"/>
</dbReference>
<comment type="subunit">
    <text evidence="3">Interacts with 100S ribosomes.</text>
</comment>
<comment type="similarity">
    <text evidence="3">Belongs to the HPF/YfiA ribosome-associated protein family. Long HPF subfamily.</text>
</comment>
<name>A0A537LL18_9BACT</name>
<sequence>MFVARTRELRPLHVIVQGKHMDVTPALRGYAETKIGKIARYFDQVQDAQVVLSVERRGGLGKAQVVEITVRGDGVVLRGEDASSDMYASIDLVVAKLKKQIEKYRSKMILKRRIEESRRKARLHSSAEAALRAGPPGGGIVRTKRFAMKPMTQEDAVLQMELLGHDFFVFRNGSTMEVNVVYRRNDGGYGVIEPEP</sequence>
<dbReference type="SUPFAM" id="SSF69754">
    <property type="entry name" value="Ribosome binding protein Y (YfiA homologue)"/>
    <property type="match status" value="1"/>
</dbReference>
<keyword evidence="2 3" id="KW-0810">Translation regulation</keyword>
<dbReference type="Gene3D" id="3.30.160.100">
    <property type="entry name" value="Ribosome hibernation promotion factor-like"/>
    <property type="match status" value="1"/>
</dbReference>
<comment type="caution">
    <text evidence="5">The sequence shown here is derived from an EMBL/GenBank/DDBJ whole genome shotgun (WGS) entry which is preliminary data.</text>
</comment>
<dbReference type="Gene3D" id="3.30.505.50">
    <property type="entry name" value="Sigma 54 modulation/S30EA ribosomal protein, C-terminal domain"/>
    <property type="match status" value="1"/>
</dbReference>
<dbReference type="CDD" id="cd00552">
    <property type="entry name" value="RaiA"/>
    <property type="match status" value="1"/>
</dbReference>
<dbReference type="Pfam" id="PF02482">
    <property type="entry name" value="Ribosomal_S30AE"/>
    <property type="match status" value="1"/>
</dbReference>